<dbReference type="InterPro" id="IPR037181">
    <property type="entry name" value="SUFU_N"/>
</dbReference>
<keyword evidence="3" id="KW-1185">Reference proteome</keyword>
<dbReference type="InterPro" id="IPR020941">
    <property type="entry name" value="SUFU-like_domain"/>
</dbReference>
<evidence type="ECO:0000313" key="3">
    <source>
        <dbReference type="Proteomes" id="UP001605261"/>
    </source>
</evidence>
<feature type="domain" description="Suppressor of fused-like" evidence="1">
    <location>
        <begin position="53"/>
        <end position="216"/>
    </location>
</feature>
<accession>A0ABW7D4S3</accession>
<protein>
    <submittedName>
        <fullName evidence="2">Suppressor of fused domain protein</fullName>
    </submittedName>
</protein>
<evidence type="ECO:0000259" key="1">
    <source>
        <dbReference type="Pfam" id="PF05076"/>
    </source>
</evidence>
<dbReference type="Pfam" id="PF05076">
    <property type="entry name" value="SUFU"/>
    <property type="match status" value="1"/>
</dbReference>
<evidence type="ECO:0000313" key="2">
    <source>
        <dbReference type="EMBL" id="MFG6111501.1"/>
    </source>
</evidence>
<dbReference type="Proteomes" id="UP001605261">
    <property type="component" value="Unassembled WGS sequence"/>
</dbReference>
<dbReference type="SUPFAM" id="SSF103359">
    <property type="entry name" value="Suppressor of Fused, N-terminal domain"/>
    <property type="match status" value="1"/>
</dbReference>
<proteinExistence type="predicted"/>
<comment type="caution">
    <text evidence="2">The sequence shown here is derived from an EMBL/GenBank/DDBJ whole genome shotgun (WGS) entry which is preliminary data.</text>
</comment>
<dbReference type="EMBL" id="JBHGCJ010000021">
    <property type="protein sequence ID" value="MFG6111501.1"/>
    <property type="molecule type" value="Genomic_DNA"/>
</dbReference>
<reference evidence="2 3" key="1">
    <citation type="submission" date="2024-09" db="EMBL/GenBank/DDBJ databases">
        <authorList>
            <consortium name="All-Russian atlas of soil microorganisms"/>
            <consortium name="as a basis for the search for new antimicrobial producers and enzymes with unique properties"/>
            <person name="Sokolova E.A."/>
            <person name="Voronina E.N."/>
        </authorList>
    </citation>
    <scope>NUCLEOTIDE SEQUENCE [LARGE SCALE GENOMIC DNA]</scope>
    <source>
        <strain evidence="2 3">AF-22b-331.1</strain>
    </source>
</reference>
<sequence>MSDHDDLLSRAWKQREETLYPSLLGALGPGIHPLDPALFSAVFGQDDVDPRWLHIGVFECPPSPTRAGWAYVSSGLSNPWEATEADPDDVSGLGMEFLLQTRERAPWAMTLVQRFCAYQLLLAAGRMGDHAPLDLWDRMRIGSPIDHADSVLQALVFAPAHHLGDVQRLHSGQFRFLQLIPLTLDEHAFGQQHDFACVVDQLQAANAAPVIDAGRRGIVLQPPG</sequence>
<name>A0ABW7D4S3_9GAMM</name>
<organism evidence="2 3">
    <name type="scientific">Stenotrophomonas nematodicola</name>
    <dbReference type="NCBI Taxonomy" id="2656746"/>
    <lineage>
        <taxon>Bacteria</taxon>
        <taxon>Pseudomonadati</taxon>
        <taxon>Pseudomonadota</taxon>
        <taxon>Gammaproteobacteria</taxon>
        <taxon>Lysobacterales</taxon>
        <taxon>Lysobacteraceae</taxon>
        <taxon>Stenotrophomonas</taxon>
    </lineage>
</organism>
<gene>
    <name evidence="2" type="ORF">ACEU0G_001837</name>
</gene>
<dbReference type="RefSeq" id="WP_394164737.1">
    <property type="nucleotide sequence ID" value="NZ_JBHGCJ010000021.1"/>
</dbReference>